<keyword evidence="3" id="KW-0378">Hydrolase</keyword>
<dbReference type="EC" id="3.2.1.25" evidence="2"/>
<evidence type="ECO:0000256" key="2">
    <source>
        <dbReference type="ARBA" id="ARBA00012754"/>
    </source>
</evidence>
<comment type="catalytic activity">
    <reaction evidence="1">
        <text>Hydrolysis of terminal, non-reducing beta-D-mannose residues in beta-D-mannosides.</text>
        <dbReference type="EC" id="3.2.1.25"/>
    </reaction>
</comment>
<evidence type="ECO:0000256" key="3">
    <source>
        <dbReference type="ARBA" id="ARBA00022801"/>
    </source>
</evidence>
<evidence type="ECO:0000259" key="6">
    <source>
        <dbReference type="Pfam" id="PF22666"/>
    </source>
</evidence>
<evidence type="ECO:0000256" key="5">
    <source>
        <dbReference type="SAM" id="MobiDB-lite"/>
    </source>
</evidence>
<evidence type="ECO:0000256" key="4">
    <source>
        <dbReference type="ARBA" id="ARBA00023295"/>
    </source>
</evidence>
<dbReference type="GO" id="GO:0004567">
    <property type="term" value="F:beta-mannosidase activity"/>
    <property type="evidence" value="ECO:0007669"/>
    <property type="project" value="UniProtKB-EC"/>
</dbReference>
<dbReference type="EMBL" id="NBIV01000098">
    <property type="protein sequence ID" value="PXF44193.1"/>
    <property type="molecule type" value="Genomic_DNA"/>
</dbReference>
<dbReference type="InterPro" id="IPR054593">
    <property type="entry name" value="Beta-mannosidase-like_N2"/>
</dbReference>
<dbReference type="PANTHER" id="PTHR43730">
    <property type="entry name" value="BETA-MANNOSIDASE"/>
    <property type="match status" value="1"/>
</dbReference>
<protein>
    <recommendedName>
        <fullName evidence="2">beta-mannosidase</fullName>
        <ecNumber evidence="2">3.2.1.25</ecNumber>
    </recommendedName>
</protein>
<dbReference type="FunFam" id="3.20.20.80:FF:000050">
    <property type="entry name" value="Beta-mannosidase B"/>
    <property type="match status" value="1"/>
</dbReference>
<dbReference type="SUPFAM" id="SSF49785">
    <property type="entry name" value="Galactose-binding domain-like"/>
    <property type="match status" value="1"/>
</dbReference>
<dbReference type="InterPro" id="IPR036156">
    <property type="entry name" value="Beta-gal/glucu_dom_sf"/>
</dbReference>
<dbReference type="Gene3D" id="3.20.20.80">
    <property type="entry name" value="Glycosidases"/>
    <property type="match status" value="1"/>
</dbReference>
<dbReference type="PANTHER" id="PTHR43730:SF1">
    <property type="entry name" value="BETA-MANNOSIDASE"/>
    <property type="match status" value="1"/>
</dbReference>
<dbReference type="Gene3D" id="2.60.40.10">
    <property type="entry name" value="Immunoglobulins"/>
    <property type="match status" value="2"/>
</dbReference>
<dbReference type="Gene3D" id="2.60.120.260">
    <property type="entry name" value="Galactose-binding domain-like"/>
    <property type="match status" value="1"/>
</dbReference>
<name>A0A2V3IQ60_9FLOR</name>
<accession>A0A2V3IQ60</accession>
<organism evidence="7 8">
    <name type="scientific">Gracilariopsis chorda</name>
    <dbReference type="NCBI Taxonomy" id="448386"/>
    <lineage>
        <taxon>Eukaryota</taxon>
        <taxon>Rhodophyta</taxon>
        <taxon>Florideophyceae</taxon>
        <taxon>Rhodymeniophycidae</taxon>
        <taxon>Gracilariales</taxon>
        <taxon>Gracilariaceae</taxon>
        <taxon>Gracilariopsis</taxon>
    </lineage>
</organism>
<sequence length="1005" mass="113683">MLAQTSLPGRPVCHWSVSLVGKPALHTLPQHTVHTSVPATLLSTLSSILPDPNLARNNLHPVYNALELSACIFHTTLPPLHSSHPTILLLQSIQFPARINLNSHTLLSSTNVFHPHALILPSDLLKPHHNVLSIHFPSVRDALAIRADTHSYREWNDPQGGISTLRVPQYLAGWDWAPRQLSPGIPRPITLLQIPHAALCDVACQQTIQFQPDIQARLHIIVHLVSKQSPHSTLRLRCILAPDHVHHTLSHAYPTAHSAYQRLLQGDETVLNCVQHQYRHLVQLVNLHLPQSQTNTHHPDHTYTTPPHPPHPIHRCHMWDHFSDLGIPHMASYRYHAHVNVTQPRLWWPNGMGQQHLYHLHVAICAVSTPSAQQRADVVLDHRTVTIGLRRLQLIRDSTPQNTYLDSPSDDQHVQRNASTEEHSAPDSNEHSHPAPELECDNNTFESFAFCVNDRTFFAKGANYIPSLMQYHQTTSEQYEQTILSACQANMNMLRVWGGGIYEQDEFYDLCNRHGILLWHDFMFSCALYPGDEQFLNSCRTEAQYQVCRLRNHPCMALWCGNNELEQVPHDILKTEATKHAYGTLFYEILPGVIDSDPGQIPYWPSSPHNPFGYEKGFNDPRGGDTHFWDVWHARKPVSSYLKHRSRFCSEFGMQSYLSEAGARAFAGYKPGALNPFGPIMEAHQKNANGNLIILEYCQRLFRAPKDYSSLSYQSQLNQMICMQTGVEHFRRSWPYCAGALYWQLNDCWPCFSWSSIEFGGNWKALHHGAKRFFAPLLVSAVHHGEESVGVCNLLSFSSDTGLFSIFATFDGEGEQVSASLSWSLVNIQTNDSALEGSDSLVLKRDTSCKIAAVDVRENDGNERNPRHHVLRINLSASNNRYQSATTAWLCSPRHCDLPHPQLALTVDGFEAKTGSCQALLRIESTCFAPFVEIFLKTAKYDLYEGDESEPTAYKTPTRYLLADNFFDLFAGEAKLVQLNVFEELAEDDLISRIACRTLIDTYMT</sequence>
<reference evidence="7 8" key="1">
    <citation type="journal article" date="2018" name="Mol. Biol. Evol.">
        <title>Analysis of the draft genome of the red seaweed Gracilariopsis chorda provides insights into genome size evolution in Rhodophyta.</title>
        <authorList>
            <person name="Lee J."/>
            <person name="Yang E.C."/>
            <person name="Graf L."/>
            <person name="Yang J.H."/>
            <person name="Qiu H."/>
            <person name="Zel Zion U."/>
            <person name="Chan C.X."/>
            <person name="Stephens T.G."/>
            <person name="Weber A.P.M."/>
            <person name="Boo G.H."/>
            <person name="Boo S.M."/>
            <person name="Kim K.M."/>
            <person name="Shin Y."/>
            <person name="Jung M."/>
            <person name="Lee S.J."/>
            <person name="Yim H.S."/>
            <person name="Lee J.H."/>
            <person name="Bhattacharya D."/>
            <person name="Yoon H.S."/>
        </authorList>
    </citation>
    <scope>NUCLEOTIDE SEQUENCE [LARGE SCALE GENOMIC DNA]</scope>
    <source>
        <strain evidence="7 8">SKKU-2015</strain>
        <tissue evidence="7">Whole body</tissue>
    </source>
</reference>
<feature type="compositionally biased region" description="Basic and acidic residues" evidence="5">
    <location>
        <begin position="410"/>
        <end position="436"/>
    </location>
</feature>
<dbReference type="GO" id="GO:0006516">
    <property type="term" value="P:glycoprotein catabolic process"/>
    <property type="evidence" value="ECO:0007669"/>
    <property type="project" value="TreeGrafter"/>
</dbReference>
<comment type="caution">
    <text evidence="7">The sequence shown here is derived from an EMBL/GenBank/DDBJ whole genome shotgun (WGS) entry which is preliminary data.</text>
</comment>
<dbReference type="Proteomes" id="UP000247409">
    <property type="component" value="Unassembled WGS sequence"/>
</dbReference>
<dbReference type="InterPro" id="IPR008979">
    <property type="entry name" value="Galactose-bd-like_sf"/>
</dbReference>
<dbReference type="OrthoDB" id="1242at2759"/>
<evidence type="ECO:0000313" key="7">
    <source>
        <dbReference type="EMBL" id="PXF44193.1"/>
    </source>
</evidence>
<dbReference type="Pfam" id="PF22666">
    <property type="entry name" value="Glyco_hydro_2_N2"/>
    <property type="match status" value="1"/>
</dbReference>
<dbReference type="SUPFAM" id="SSF49303">
    <property type="entry name" value="beta-Galactosidase/glucuronidase domain"/>
    <property type="match status" value="1"/>
</dbReference>
<keyword evidence="8" id="KW-1185">Reference proteome</keyword>
<dbReference type="InterPro" id="IPR050887">
    <property type="entry name" value="Beta-mannosidase_GH2"/>
</dbReference>
<feature type="domain" description="Beta-mannosidase-like galactose-binding" evidence="6">
    <location>
        <begin position="32"/>
        <end position="185"/>
    </location>
</feature>
<gene>
    <name evidence="7" type="ORF">BWQ96_06053</name>
</gene>
<dbReference type="SUPFAM" id="SSF51445">
    <property type="entry name" value="(Trans)glycosidases"/>
    <property type="match status" value="1"/>
</dbReference>
<dbReference type="STRING" id="448386.A0A2V3IQ60"/>
<keyword evidence="4" id="KW-0326">Glycosidase</keyword>
<feature type="region of interest" description="Disordered" evidence="5">
    <location>
        <begin position="399"/>
        <end position="438"/>
    </location>
</feature>
<evidence type="ECO:0000313" key="8">
    <source>
        <dbReference type="Proteomes" id="UP000247409"/>
    </source>
</evidence>
<dbReference type="InterPro" id="IPR013783">
    <property type="entry name" value="Ig-like_fold"/>
</dbReference>
<dbReference type="AlphaFoldDB" id="A0A2V3IQ60"/>
<proteinExistence type="predicted"/>
<evidence type="ECO:0000256" key="1">
    <source>
        <dbReference type="ARBA" id="ARBA00000829"/>
    </source>
</evidence>
<dbReference type="InterPro" id="IPR017853">
    <property type="entry name" value="GH"/>
</dbReference>